<organism evidence="3 4">
    <name type="scientific">Aquipseudomonas alcaligenes</name>
    <name type="common">Pseudomonas alcaligenes</name>
    <dbReference type="NCBI Taxonomy" id="43263"/>
    <lineage>
        <taxon>Bacteria</taxon>
        <taxon>Pseudomonadati</taxon>
        <taxon>Pseudomonadota</taxon>
        <taxon>Gammaproteobacteria</taxon>
        <taxon>Pseudomonadales</taxon>
        <taxon>Pseudomonadaceae</taxon>
        <taxon>Aquipseudomonas</taxon>
    </lineage>
</organism>
<dbReference type="Pfam" id="PF09673">
    <property type="entry name" value="TrbC_Ftype"/>
    <property type="match status" value="1"/>
</dbReference>
<feature type="compositionally biased region" description="Basic and acidic residues" evidence="1">
    <location>
        <begin position="78"/>
        <end position="87"/>
    </location>
</feature>
<evidence type="ECO:0000256" key="2">
    <source>
        <dbReference type="SAM" id="SignalP"/>
    </source>
</evidence>
<name>A0A1N6XEM8_AQUAC</name>
<dbReference type="GO" id="GO:0004812">
    <property type="term" value="F:aminoacyl-tRNA ligase activity"/>
    <property type="evidence" value="ECO:0007669"/>
    <property type="project" value="UniProtKB-KW"/>
</dbReference>
<evidence type="ECO:0000256" key="1">
    <source>
        <dbReference type="SAM" id="MobiDB-lite"/>
    </source>
</evidence>
<feature type="region of interest" description="Disordered" evidence="1">
    <location>
        <begin position="78"/>
        <end position="106"/>
    </location>
</feature>
<dbReference type="AlphaFoldDB" id="A0A1N6XEM8"/>
<keyword evidence="3" id="KW-0436">Ligase</keyword>
<evidence type="ECO:0000313" key="4">
    <source>
        <dbReference type="Proteomes" id="UP000185841"/>
    </source>
</evidence>
<dbReference type="Proteomes" id="UP000185841">
    <property type="component" value="Unassembled WGS sequence"/>
</dbReference>
<accession>A0A1N6XEM8</accession>
<dbReference type="InterPro" id="IPR019106">
    <property type="entry name" value="T4SS_TrbC"/>
</dbReference>
<feature type="chain" id="PRO_5013020784" evidence="2">
    <location>
        <begin position="21"/>
        <end position="415"/>
    </location>
</feature>
<evidence type="ECO:0000313" key="3">
    <source>
        <dbReference type="EMBL" id="SIR00806.1"/>
    </source>
</evidence>
<keyword evidence="2" id="KW-0732">Signal</keyword>
<dbReference type="EMBL" id="FTMP01000012">
    <property type="protein sequence ID" value="SIR00806.1"/>
    <property type="molecule type" value="Genomic_DNA"/>
</dbReference>
<sequence length="415" mass="45013">MVRTALAGAIALALAVPAWADDALGIKKLDLDSLPQEVVEQARQISKEGRAATDALQQTQDMTWVRSLSENIVVQEAQRRLAEKGEPEAEDGSTNPANPEKKHPLGDGHRTYIFVSFAMGDDAIMDLMTRYDGEPATGIVFRGIPQGVSMADAVARMHHMTQATQSTVSVLLDPLVFQRHGVNLVPAVAIETGEEKLVAKVTGTSSIQYVQDAINDGRKGDLGIVGSPIEISEPDLIAVAQQRIEELDYEAMKKRAIARFWDVHQGHQLPATTAPAIRRIDAAVIIPEDILDSEGKVVTKAGRINPLEMRAFDQKLVVIDPTKPWQVAMAKREKESAPPGITVTVMATQIPAASGWELFNATQEAIDAPLYLLQPDLASRFGIERVPSVVTADATHFIVTEQTEASAQEVSNAKK</sequence>
<feature type="signal peptide" evidence="2">
    <location>
        <begin position="1"/>
        <end position="20"/>
    </location>
</feature>
<keyword evidence="3" id="KW-0030">Aminoacyl-tRNA synthetase</keyword>
<gene>
    <name evidence="3" type="ORF">SAMN05878282_112114</name>
</gene>
<proteinExistence type="predicted"/>
<dbReference type="RefSeq" id="WP_076429394.1">
    <property type="nucleotide sequence ID" value="NZ_FTMP01000012.1"/>
</dbReference>
<protein>
    <submittedName>
        <fullName evidence="3">Glycyl-tRNA synthetase beta chain</fullName>
    </submittedName>
</protein>
<reference evidence="3 4" key="1">
    <citation type="submission" date="2017-01" db="EMBL/GenBank/DDBJ databases">
        <authorList>
            <person name="Mah S.A."/>
            <person name="Swanson W.J."/>
            <person name="Moy G.W."/>
            <person name="Vacquier V.D."/>
        </authorList>
    </citation>
    <scope>NUCLEOTIDE SEQUENCE [LARGE SCALE GENOMIC DNA]</scope>
    <source>
        <strain evidence="3 4">RU36E</strain>
    </source>
</reference>